<keyword evidence="5" id="KW-1185">Reference proteome</keyword>
<dbReference type="AlphaFoldDB" id="A0A4R7TB82"/>
<comment type="caution">
    <text evidence="4">The sequence shown here is derived from an EMBL/GenBank/DDBJ whole genome shotgun (WGS) entry which is preliminary data.</text>
</comment>
<gene>
    <name evidence="4" type="ORF">EV138_2073</name>
</gene>
<protein>
    <submittedName>
        <fullName evidence="4">PH (Pleckstrin Homology) domain-containing protein</fullName>
    </submittedName>
</protein>
<feature type="domain" description="YdbS-like PH" evidence="3">
    <location>
        <begin position="120"/>
        <end position="191"/>
    </location>
</feature>
<proteinExistence type="predicted"/>
<dbReference type="Pfam" id="PF03703">
    <property type="entry name" value="bPH_2"/>
    <property type="match status" value="1"/>
</dbReference>
<feature type="compositionally biased region" description="Basic and acidic residues" evidence="1">
    <location>
        <begin position="218"/>
        <end position="228"/>
    </location>
</feature>
<sequence length="248" mass="27282">MHFVKSSITVSDRFRPRLGRYRGRPRLVSTGDSEPENCETGGMAISAKLLGEDEYIVVSTRTHWKALIFPVFLLLVVAAGGGFLAAIVPDGSMQTAARIAIGVAGLLILLGFAAKPFLNWLFSTYTLTNRRLITRHGILTRTGRDIPLMRINDVSYEHGLIDRILGCGTLQIESAGERGQVILPDVPHVEHMHLQMSDLLFGGPEGKPGDGILDDEAPPEHLQRRRDPAPAPEPDAQTLFNSEDNDRR</sequence>
<evidence type="ECO:0000259" key="3">
    <source>
        <dbReference type="Pfam" id="PF03703"/>
    </source>
</evidence>
<dbReference type="PANTHER" id="PTHR37938:SF1">
    <property type="entry name" value="BLL0215 PROTEIN"/>
    <property type="match status" value="1"/>
</dbReference>
<feature type="region of interest" description="Disordered" evidence="1">
    <location>
        <begin position="205"/>
        <end position="248"/>
    </location>
</feature>
<dbReference type="InterPro" id="IPR005182">
    <property type="entry name" value="YdbS-like_PH"/>
</dbReference>
<evidence type="ECO:0000313" key="4">
    <source>
        <dbReference type="EMBL" id="TDU88527.1"/>
    </source>
</evidence>
<organism evidence="4 5">
    <name type="scientific">Kribbella voronezhensis</name>
    <dbReference type="NCBI Taxonomy" id="2512212"/>
    <lineage>
        <taxon>Bacteria</taxon>
        <taxon>Bacillati</taxon>
        <taxon>Actinomycetota</taxon>
        <taxon>Actinomycetes</taxon>
        <taxon>Propionibacteriales</taxon>
        <taxon>Kribbellaceae</taxon>
        <taxon>Kribbella</taxon>
    </lineage>
</organism>
<dbReference type="PANTHER" id="PTHR37938">
    <property type="entry name" value="BLL0215 PROTEIN"/>
    <property type="match status" value="1"/>
</dbReference>
<accession>A0A4R7TB82</accession>
<keyword evidence="2" id="KW-0812">Transmembrane</keyword>
<evidence type="ECO:0000256" key="1">
    <source>
        <dbReference type="SAM" id="MobiDB-lite"/>
    </source>
</evidence>
<feature type="transmembrane region" description="Helical" evidence="2">
    <location>
        <begin position="66"/>
        <end position="87"/>
    </location>
</feature>
<dbReference type="EMBL" id="SOCE01000001">
    <property type="protein sequence ID" value="TDU88527.1"/>
    <property type="molecule type" value="Genomic_DNA"/>
</dbReference>
<name>A0A4R7TB82_9ACTN</name>
<evidence type="ECO:0000256" key="2">
    <source>
        <dbReference type="SAM" id="Phobius"/>
    </source>
</evidence>
<evidence type="ECO:0000313" key="5">
    <source>
        <dbReference type="Proteomes" id="UP000295151"/>
    </source>
</evidence>
<keyword evidence="2" id="KW-1133">Transmembrane helix</keyword>
<feature type="transmembrane region" description="Helical" evidence="2">
    <location>
        <begin position="99"/>
        <end position="122"/>
    </location>
</feature>
<dbReference type="Proteomes" id="UP000295151">
    <property type="component" value="Unassembled WGS sequence"/>
</dbReference>
<keyword evidence="2" id="KW-0472">Membrane</keyword>
<reference evidence="4 5" key="1">
    <citation type="submission" date="2019-03" db="EMBL/GenBank/DDBJ databases">
        <title>Genomic Encyclopedia of Type Strains, Phase III (KMG-III): the genomes of soil and plant-associated and newly described type strains.</title>
        <authorList>
            <person name="Whitman W."/>
        </authorList>
    </citation>
    <scope>NUCLEOTIDE SEQUENCE [LARGE SCALE GENOMIC DNA]</scope>
    <source>
        <strain evidence="4 5">VKM Ac-2575</strain>
    </source>
</reference>